<evidence type="ECO:0000313" key="2">
    <source>
        <dbReference type="EMBL" id="KAF0976697.1"/>
    </source>
</evidence>
<comment type="caution">
    <text evidence="2">The sequence shown here is derived from an EMBL/GenBank/DDBJ whole genome shotgun (WGS) entry which is preliminary data.</text>
</comment>
<feature type="compositionally biased region" description="Low complexity" evidence="1">
    <location>
        <begin position="213"/>
        <end position="228"/>
    </location>
</feature>
<dbReference type="OrthoDB" id="10412996at2759"/>
<dbReference type="VEuPathDB" id="AmoebaDB:NF0121480"/>
<dbReference type="OMA" id="HNEMWER"/>
<dbReference type="AlphaFoldDB" id="A0A6A5BIA8"/>
<sequence>MVYFSDGNGRDGFIILGPHEKYGAYGKIIREIQSDQQQVRHNEMWERLDRKVKNSSSLRESHYRLASVNTNKVHGAPSEVADKKYYDQHGNRPTLLNHHTSPSNTSSTLLLKRRTVTEVILSEPLKIPNYQGHIPGTHDIIGASPYSRKFKENLLSSLDYHANTIGGGLNGSLSLPSLNNNNNKRSQNLSEMTTLPLPEHQEDANPTCHQETNASNPRQQSNQNNNKQETSFRVSPSTKSFSKFVSPVRIRKENRHASSYSGHVPSSTQVNQVFNASHKY</sequence>
<name>A0A6A5BIA8_NAEFO</name>
<evidence type="ECO:0000256" key="1">
    <source>
        <dbReference type="SAM" id="MobiDB-lite"/>
    </source>
</evidence>
<protein>
    <submittedName>
        <fullName evidence="2">Uncharacterized protein</fullName>
    </submittedName>
</protein>
<dbReference type="GeneID" id="68111210"/>
<accession>A0A6A5BIA8</accession>
<feature type="compositionally biased region" description="Low complexity" evidence="1">
    <location>
        <begin position="96"/>
        <end position="109"/>
    </location>
</feature>
<dbReference type="Proteomes" id="UP000444721">
    <property type="component" value="Unassembled WGS sequence"/>
</dbReference>
<dbReference type="VEuPathDB" id="AmoebaDB:FDP41_003992"/>
<dbReference type="RefSeq" id="XP_044561410.1">
    <property type="nucleotide sequence ID" value="XM_044707357.1"/>
</dbReference>
<evidence type="ECO:0000313" key="3">
    <source>
        <dbReference type="Proteomes" id="UP000444721"/>
    </source>
</evidence>
<proteinExistence type="predicted"/>
<feature type="region of interest" description="Disordered" evidence="1">
    <location>
        <begin position="89"/>
        <end position="109"/>
    </location>
</feature>
<reference evidence="2 3" key="1">
    <citation type="journal article" date="2019" name="Sci. Rep.">
        <title>Nanopore sequencing improves the draft genome of the human pathogenic amoeba Naegleria fowleri.</title>
        <authorList>
            <person name="Liechti N."/>
            <person name="Schurch N."/>
            <person name="Bruggmann R."/>
            <person name="Wittwer M."/>
        </authorList>
    </citation>
    <scope>NUCLEOTIDE SEQUENCE [LARGE SCALE GENOMIC DNA]</scope>
    <source>
        <strain evidence="2 3">ATCC 30894</strain>
    </source>
</reference>
<organism evidence="2 3">
    <name type="scientific">Naegleria fowleri</name>
    <name type="common">Brain eating amoeba</name>
    <dbReference type="NCBI Taxonomy" id="5763"/>
    <lineage>
        <taxon>Eukaryota</taxon>
        <taxon>Discoba</taxon>
        <taxon>Heterolobosea</taxon>
        <taxon>Tetramitia</taxon>
        <taxon>Eutetramitia</taxon>
        <taxon>Vahlkampfiidae</taxon>
        <taxon>Naegleria</taxon>
    </lineage>
</organism>
<feature type="compositionally biased region" description="Polar residues" evidence="1">
    <location>
        <begin position="229"/>
        <end position="243"/>
    </location>
</feature>
<gene>
    <name evidence="2" type="ORF">FDP41_003992</name>
</gene>
<dbReference type="EMBL" id="VFQX01000036">
    <property type="protein sequence ID" value="KAF0976697.1"/>
    <property type="molecule type" value="Genomic_DNA"/>
</dbReference>
<keyword evidence="3" id="KW-1185">Reference proteome</keyword>
<dbReference type="VEuPathDB" id="AmoebaDB:NfTy_069820"/>
<feature type="region of interest" description="Disordered" evidence="1">
    <location>
        <begin position="198"/>
        <end position="280"/>
    </location>
</feature>
<feature type="compositionally biased region" description="Polar residues" evidence="1">
    <location>
        <begin position="257"/>
        <end position="280"/>
    </location>
</feature>